<proteinExistence type="predicted"/>
<reference evidence="3" key="1">
    <citation type="submission" date="2020-12" db="EMBL/GenBank/DDBJ databases">
        <authorList>
            <person name="Brenciani A."/>
            <person name="Morroni G."/>
            <person name="Fioriti S."/>
            <person name="Coccitto S.N."/>
            <person name="Cinthi M."/>
            <person name="Giovanetti E."/>
        </authorList>
    </citation>
    <scope>NUCLEOTIDE SEQUENCE</scope>
    <source>
        <plasmid evidence="3">pAv-optrA</plasmid>
    </source>
</reference>
<evidence type="ECO:0000256" key="1">
    <source>
        <dbReference type="SAM" id="MobiDB-lite"/>
    </source>
</evidence>
<organism evidence="3">
    <name type="scientific">Aerococcus viridans</name>
    <dbReference type="NCBI Taxonomy" id="1377"/>
    <lineage>
        <taxon>Bacteria</taxon>
        <taxon>Bacillati</taxon>
        <taxon>Bacillota</taxon>
        <taxon>Bacilli</taxon>
        <taxon>Lactobacillales</taxon>
        <taxon>Aerococcaceae</taxon>
        <taxon>Aerococcus</taxon>
    </lineage>
</organism>
<accession>A0A8F3EMW8</accession>
<keyword evidence="2" id="KW-1133">Transmembrane helix</keyword>
<keyword evidence="3" id="KW-0614">Plasmid</keyword>
<geneLocation type="plasmid" evidence="3">
    <name>pAv-optrA</name>
</geneLocation>
<feature type="region of interest" description="Disordered" evidence="1">
    <location>
        <begin position="422"/>
        <end position="454"/>
    </location>
</feature>
<dbReference type="AlphaFoldDB" id="A0A8F3EMW8"/>
<protein>
    <submittedName>
        <fullName evidence="3">Protein secretion system</fullName>
    </submittedName>
</protein>
<keyword evidence="2" id="KW-0812">Transmembrane</keyword>
<keyword evidence="2" id="KW-0472">Membrane</keyword>
<name>A0A8F3EMW8_9LACT</name>
<dbReference type="EMBL" id="MW364930">
    <property type="protein sequence ID" value="QWY91694.1"/>
    <property type="molecule type" value="Genomic_DNA"/>
</dbReference>
<sequence>MTKKNTVKLYNFEFGTVTLDDNLVTLKISKDQFTDINDVDDLITDQNDLFLNRQKVVENETELVFTFEKPSSTLKSLMEIKQEDYPVKSAIAKRILEQDILNEYLNDDIYISLNPATLFYYPMETVKYTYSANSSMPRNEYTALERYKALVAYIFSGIPYDKCLNSPNDVSSEGNDLIKEIYTKNSRIELLQFVKETNNFITYDYISKRQQETTKYKKLLYLVGGSLALLTIAGIITTQMVASNQQIEMAQAYETQIDDKDKVIEADDLFQQGKYEEAIALYQDTDLENSVIAEKLIHAGQYQLAINVENGQLETVIQKLYDNGNQNQVTDLKADQLNTETSEKLKNEKSIVAGDENAMLNILNFLNDENTAERLALKYQEKDDTNHIEQIAQKYPDNQTIQELVNTANINEQKKDLENQINSLKEQADDEDDDNKKKDLENQIKSLEDELNNL</sequence>
<evidence type="ECO:0000313" key="3">
    <source>
        <dbReference type="EMBL" id="QWY91694.1"/>
    </source>
</evidence>
<gene>
    <name evidence="3" type="primary">yukC</name>
</gene>
<feature type="compositionally biased region" description="Basic and acidic residues" evidence="1">
    <location>
        <begin position="434"/>
        <end position="448"/>
    </location>
</feature>
<feature type="transmembrane region" description="Helical" evidence="2">
    <location>
        <begin position="219"/>
        <end position="242"/>
    </location>
</feature>
<evidence type="ECO:0000256" key="2">
    <source>
        <dbReference type="SAM" id="Phobius"/>
    </source>
</evidence>
<dbReference type="RefSeq" id="WP_218673666.1">
    <property type="nucleotide sequence ID" value="NZ_MW364930.1"/>
</dbReference>